<accession>A0ABY1N6G0</accession>
<gene>
    <name evidence="2" type="ORF">SAMN06265373_10193</name>
</gene>
<name>A0ABY1N6G0_9RHOB</name>
<dbReference type="Proteomes" id="UP001157961">
    <property type="component" value="Unassembled WGS sequence"/>
</dbReference>
<dbReference type="SUPFAM" id="SSF56112">
    <property type="entry name" value="Protein kinase-like (PK-like)"/>
    <property type="match status" value="1"/>
</dbReference>
<organism evidence="2 3">
    <name type="scientific">Shimia sagamensis</name>
    <dbReference type="NCBI Taxonomy" id="1566352"/>
    <lineage>
        <taxon>Bacteria</taxon>
        <taxon>Pseudomonadati</taxon>
        <taxon>Pseudomonadota</taxon>
        <taxon>Alphaproteobacteria</taxon>
        <taxon>Rhodobacterales</taxon>
        <taxon>Roseobacteraceae</taxon>
    </lineage>
</organism>
<protein>
    <submittedName>
        <fullName evidence="2">Predicted kinase, aminoglycoside phosphotransferase (APT) family</fullName>
    </submittedName>
</protein>
<keyword evidence="2" id="KW-0808">Transferase</keyword>
<dbReference type="GO" id="GO:0016301">
    <property type="term" value="F:kinase activity"/>
    <property type="evidence" value="ECO:0007669"/>
    <property type="project" value="UniProtKB-KW"/>
</dbReference>
<evidence type="ECO:0000259" key="1">
    <source>
        <dbReference type="Pfam" id="PF01636"/>
    </source>
</evidence>
<dbReference type="EMBL" id="FXTY01000001">
    <property type="protein sequence ID" value="SMP01144.1"/>
    <property type="molecule type" value="Genomic_DNA"/>
</dbReference>
<sequence>MTQPPIHLWDLCCPLEPLSGGHRNQVWRTRGLPRDLVFKSTTRGEAALNWLAPVQAVARRCGFVVPQMMRSANGWLSETGWTCETFVEGEFVPREALAEVAALLFNFHAQTQDWQQRPGFLSSTVLLSQECGGDVDLTQMPPDVVALCRAAWQALPDTPTCVVHGDLAPGNVLQLSDGRFAFLDWDECRVDLPLFDTAPHAPKSRAETRAHLAWEVACSWAREPSYARDMAERLRNA</sequence>
<comment type="caution">
    <text evidence="2">The sequence shown here is derived from an EMBL/GenBank/DDBJ whole genome shotgun (WGS) entry which is preliminary data.</text>
</comment>
<dbReference type="Pfam" id="PF01636">
    <property type="entry name" value="APH"/>
    <property type="match status" value="1"/>
</dbReference>
<dbReference type="Gene3D" id="3.90.1200.10">
    <property type="match status" value="1"/>
</dbReference>
<dbReference type="InterPro" id="IPR002575">
    <property type="entry name" value="Aminoglycoside_PTrfase"/>
</dbReference>
<reference evidence="2 3" key="1">
    <citation type="submission" date="2017-05" db="EMBL/GenBank/DDBJ databases">
        <authorList>
            <person name="Varghese N."/>
            <person name="Submissions S."/>
        </authorList>
    </citation>
    <scope>NUCLEOTIDE SEQUENCE [LARGE SCALE GENOMIC DNA]</scope>
    <source>
        <strain evidence="2 3">DSM 29734</strain>
    </source>
</reference>
<dbReference type="RefSeq" id="WP_283423980.1">
    <property type="nucleotide sequence ID" value="NZ_FXTY01000001.1"/>
</dbReference>
<evidence type="ECO:0000313" key="2">
    <source>
        <dbReference type="EMBL" id="SMP01144.1"/>
    </source>
</evidence>
<keyword evidence="2" id="KW-0418">Kinase</keyword>
<feature type="domain" description="Aminoglycoside phosphotransferase" evidence="1">
    <location>
        <begin position="15"/>
        <end position="201"/>
    </location>
</feature>
<dbReference type="InterPro" id="IPR011009">
    <property type="entry name" value="Kinase-like_dom_sf"/>
</dbReference>
<proteinExistence type="predicted"/>
<evidence type="ECO:0000313" key="3">
    <source>
        <dbReference type="Proteomes" id="UP001157961"/>
    </source>
</evidence>
<keyword evidence="3" id="KW-1185">Reference proteome</keyword>